<keyword evidence="3" id="KW-1185">Reference proteome</keyword>
<reference evidence="2" key="1">
    <citation type="submission" date="2016-01" db="EMBL/GenBank/DDBJ databases">
        <title>Complete genome of Planococcus kocurri type strain.</title>
        <authorList>
            <person name="See-Too W.S."/>
        </authorList>
    </citation>
    <scope>NUCLEOTIDE SEQUENCE [LARGE SCALE GENOMIC DNA]</scope>
    <source>
        <strain evidence="2">ATCC 43650</strain>
    </source>
</reference>
<evidence type="ECO:0000256" key="1">
    <source>
        <dbReference type="SAM" id="SignalP"/>
    </source>
</evidence>
<keyword evidence="1" id="KW-0732">Signal</keyword>
<dbReference type="RefSeq" id="WP_058383951.1">
    <property type="nucleotide sequence ID" value="NZ_CP013661.2"/>
</dbReference>
<accession>A0ABM5WSN0</accession>
<feature type="signal peptide" evidence="1">
    <location>
        <begin position="1"/>
        <end position="26"/>
    </location>
</feature>
<proteinExistence type="predicted"/>
<evidence type="ECO:0000313" key="2">
    <source>
        <dbReference type="EMBL" id="ALS77271.1"/>
    </source>
</evidence>
<evidence type="ECO:0008006" key="4">
    <source>
        <dbReference type="Google" id="ProtNLM"/>
    </source>
</evidence>
<evidence type="ECO:0000313" key="3">
    <source>
        <dbReference type="Proteomes" id="UP000065533"/>
    </source>
</evidence>
<dbReference type="Proteomes" id="UP000065533">
    <property type="component" value="Chromosome"/>
</dbReference>
<dbReference type="EMBL" id="CP013661">
    <property type="protein sequence ID" value="ALS77271.1"/>
    <property type="molecule type" value="Genomic_DNA"/>
</dbReference>
<sequence length="286" mass="32171">MKKYHLIPTLFIAFLLSFSISHSVDASEKTNNIQELHDLIIEQNLVRLNEKGQLEINEKANAEYLKVSMSLFNDYTADLKKMNTLVEDDLLTFDENFQPVIYSPEEISQIVYEKSLSNPSERIIIDNQPVTIFADPSAPPSRNIKNLVIANRNNLESFLSSQKSLVKWGGGNPYTATIGYFVGKVKPKGSWDYKTVSGYAPWYKKFLGTFFDGTKVIDSAYIGNYNYGYTGELLFSKKDLLAAGDGVSIITSFMTNIQKGEFKASLDSEGDKAPVRRGFDNAVKYD</sequence>
<protein>
    <recommendedName>
        <fullName evidence="4">Bacterial toxin 44 domain-containing protein</fullName>
    </recommendedName>
</protein>
<feature type="chain" id="PRO_5045821938" description="Bacterial toxin 44 domain-containing protein" evidence="1">
    <location>
        <begin position="27"/>
        <end position="286"/>
    </location>
</feature>
<organism evidence="2 3">
    <name type="scientific">Planococcus kocurii</name>
    <dbReference type="NCBI Taxonomy" id="1374"/>
    <lineage>
        <taxon>Bacteria</taxon>
        <taxon>Bacillati</taxon>
        <taxon>Bacillota</taxon>
        <taxon>Bacilli</taxon>
        <taxon>Bacillales</taxon>
        <taxon>Caryophanaceae</taxon>
        <taxon>Planococcus</taxon>
    </lineage>
</organism>
<gene>
    <name evidence="2" type="ORF">AUO94_00810</name>
</gene>
<name>A0ABM5WSN0_9BACL</name>